<evidence type="ECO:0000313" key="3">
    <source>
        <dbReference type="EMBL" id="KAK3344658.1"/>
    </source>
</evidence>
<feature type="region of interest" description="Disordered" evidence="1">
    <location>
        <begin position="60"/>
        <end position="96"/>
    </location>
</feature>
<feature type="compositionally biased region" description="Basic residues" evidence="1">
    <location>
        <begin position="72"/>
        <end position="83"/>
    </location>
</feature>
<dbReference type="GeneID" id="87862718"/>
<dbReference type="AlphaFoldDB" id="A0AAE0JES5"/>
<sequence length="104" mass="11247">MTPLTCSAVGGGKAGFVWVTLGPSLLGLLLGLGAFEWLPYHVGFEMGYVSLTQARERWNRSVTSSGPSNLPHHLHQRSQRKSPSRLVSSATLGGDDSFRAFWCG</sequence>
<accession>A0AAE0JES5</accession>
<keyword evidence="4" id="KW-1185">Reference proteome</keyword>
<dbReference type="Proteomes" id="UP001278500">
    <property type="component" value="Unassembled WGS sequence"/>
</dbReference>
<reference evidence="3" key="2">
    <citation type="submission" date="2023-06" db="EMBL/GenBank/DDBJ databases">
        <authorList>
            <consortium name="Lawrence Berkeley National Laboratory"/>
            <person name="Haridas S."/>
            <person name="Hensen N."/>
            <person name="Bonometti L."/>
            <person name="Westerberg I."/>
            <person name="Brannstrom I.O."/>
            <person name="Guillou S."/>
            <person name="Cros-Aarteil S."/>
            <person name="Calhoun S."/>
            <person name="Kuo A."/>
            <person name="Mondo S."/>
            <person name="Pangilinan J."/>
            <person name="Riley R."/>
            <person name="Labutti K."/>
            <person name="Andreopoulos B."/>
            <person name="Lipzen A."/>
            <person name="Chen C."/>
            <person name="Yanf M."/>
            <person name="Daum C."/>
            <person name="Ng V."/>
            <person name="Clum A."/>
            <person name="Steindorff A."/>
            <person name="Ohm R."/>
            <person name="Martin F."/>
            <person name="Silar P."/>
            <person name="Natvig D."/>
            <person name="Lalanne C."/>
            <person name="Gautier V."/>
            <person name="Ament-Velasquez S.L."/>
            <person name="Kruys A."/>
            <person name="Hutchinson M.I."/>
            <person name="Powell A.J."/>
            <person name="Barry K."/>
            <person name="Miller A.N."/>
            <person name="Grigoriev I.V."/>
            <person name="Debuchy R."/>
            <person name="Gladieux P."/>
            <person name="Thoren M.H."/>
            <person name="Johannesson H."/>
        </authorList>
    </citation>
    <scope>NUCLEOTIDE SEQUENCE</scope>
    <source>
        <strain evidence="3">CBS 560.94</strain>
    </source>
</reference>
<evidence type="ECO:0000256" key="1">
    <source>
        <dbReference type="SAM" id="MobiDB-lite"/>
    </source>
</evidence>
<dbReference type="EMBL" id="JAUEPP010000004">
    <property type="protein sequence ID" value="KAK3344658.1"/>
    <property type="molecule type" value="Genomic_DNA"/>
</dbReference>
<evidence type="ECO:0000256" key="2">
    <source>
        <dbReference type="SAM" id="Phobius"/>
    </source>
</evidence>
<proteinExistence type="predicted"/>
<keyword evidence="2" id="KW-0812">Transmembrane</keyword>
<gene>
    <name evidence="3" type="ORF">B0H65DRAFT_442161</name>
</gene>
<protein>
    <submittedName>
        <fullName evidence="3">Uncharacterized protein</fullName>
    </submittedName>
</protein>
<keyword evidence="2" id="KW-1133">Transmembrane helix</keyword>
<keyword evidence="2" id="KW-0472">Membrane</keyword>
<reference evidence="3" key="1">
    <citation type="journal article" date="2023" name="Mol. Phylogenet. Evol.">
        <title>Genome-scale phylogeny and comparative genomics of the fungal order Sordariales.</title>
        <authorList>
            <person name="Hensen N."/>
            <person name="Bonometti L."/>
            <person name="Westerberg I."/>
            <person name="Brannstrom I.O."/>
            <person name="Guillou S."/>
            <person name="Cros-Aarteil S."/>
            <person name="Calhoun S."/>
            <person name="Haridas S."/>
            <person name="Kuo A."/>
            <person name="Mondo S."/>
            <person name="Pangilinan J."/>
            <person name="Riley R."/>
            <person name="LaButti K."/>
            <person name="Andreopoulos B."/>
            <person name="Lipzen A."/>
            <person name="Chen C."/>
            <person name="Yan M."/>
            <person name="Daum C."/>
            <person name="Ng V."/>
            <person name="Clum A."/>
            <person name="Steindorff A."/>
            <person name="Ohm R.A."/>
            <person name="Martin F."/>
            <person name="Silar P."/>
            <person name="Natvig D.O."/>
            <person name="Lalanne C."/>
            <person name="Gautier V."/>
            <person name="Ament-Velasquez S.L."/>
            <person name="Kruys A."/>
            <person name="Hutchinson M.I."/>
            <person name="Powell A.J."/>
            <person name="Barry K."/>
            <person name="Miller A.N."/>
            <person name="Grigoriev I.V."/>
            <person name="Debuchy R."/>
            <person name="Gladieux P."/>
            <person name="Hiltunen Thoren M."/>
            <person name="Johannesson H."/>
        </authorList>
    </citation>
    <scope>NUCLEOTIDE SEQUENCE</scope>
    <source>
        <strain evidence="3">CBS 560.94</strain>
    </source>
</reference>
<evidence type="ECO:0000313" key="4">
    <source>
        <dbReference type="Proteomes" id="UP001278500"/>
    </source>
</evidence>
<comment type="caution">
    <text evidence="3">The sequence shown here is derived from an EMBL/GenBank/DDBJ whole genome shotgun (WGS) entry which is preliminary data.</text>
</comment>
<feature type="transmembrane region" description="Helical" evidence="2">
    <location>
        <begin position="15"/>
        <end position="38"/>
    </location>
</feature>
<dbReference type="RefSeq" id="XP_062681271.1">
    <property type="nucleotide sequence ID" value="XM_062825564.1"/>
</dbReference>
<organism evidence="3 4">
    <name type="scientific">Neurospora tetraspora</name>
    <dbReference type="NCBI Taxonomy" id="94610"/>
    <lineage>
        <taxon>Eukaryota</taxon>
        <taxon>Fungi</taxon>
        <taxon>Dikarya</taxon>
        <taxon>Ascomycota</taxon>
        <taxon>Pezizomycotina</taxon>
        <taxon>Sordariomycetes</taxon>
        <taxon>Sordariomycetidae</taxon>
        <taxon>Sordariales</taxon>
        <taxon>Sordariaceae</taxon>
        <taxon>Neurospora</taxon>
    </lineage>
</organism>
<name>A0AAE0JES5_9PEZI</name>